<protein>
    <submittedName>
        <fullName evidence="3">BON domain-containing protein</fullName>
    </submittedName>
</protein>
<dbReference type="RefSeq" id="WP_379875098.1">
    <property type="nucleotide sequence ID" value="NZ_JBHUIP010000003.1"/>
</dbReference>
<keyword evidence="1" id="KW-0732">Signal</keyword>
<dbReference type="SMART" id="SM00749">
    <property type="entry name" value="BON"/>
    <property type="match status" value="1"/>
</dbReference>
<name>A0ABW5DM15_9PROT</name>
<sequence length="103" mass="10605">MKTAALIRPFLVVALLTATAACTSTPTQESTGEYIEASATTAKVKAAILEEPGLKSLQIGVETFKDEVQLSGFVDTAASKAKAGQVAANVPGVKSVKNNLVVK</sequence>
<evidence type="ECO:0000256" key="1">
    <source>
        <dbReference type="SAM" id="SignalP"/>
    </source>
</evidence>
<accession>A0ABW5DM15</accession>
<feature type="chain" id="PRO_5046715617" evidence="1">
    <location>
        <begin position="21"/>
        <end position="103"/>
    </location>
</feature>
<dbReference type="PANTHER" id="PTHR34606">
    <property type="entry name" value="BON DOMAIN-CONTAINING PROTEIN"/>
    <property type="match status" value="1"/>
</dbReference>
<proteinExistence type="predicted"/>
<feature type="signal peptide" evidence="1">
    <location>
        <begin position="1"/>
        <end position="20"/>
    </location>
</feature>
<dbReference type="PROSITE" id="PS51257">
    <property type="entry name" value="PROKAR_LIPOPROTEIN"/>
    <property type="match status" value="1"/>
</dbReference>
<organism evidence="3 4">
    <name type="scientific">Lacibacterium aquatile</name>
    <dbReference type="NCBI Taxonomy" id="1168082"/>
    <lineage>
        <taxon>Bacteria</taxon>
        <taxon>Pseudomonadati</taxon>
        <taxon>Pseudomonadota</taxon>
        <taxon>Alphaproteobacteria</taxon>
        <taxon>Rhodospirillales</taxon>
        <taxon>Rhodospirillaceae</taxon>
    </lineage>
</organism>
<dbReference type="InterPro" id="IPR014004">
    <property type="entry name" value="Transpt-assoc_nodulatn_dom_bac"/>
</dbReference>
<dbReference type="InterPro" id="IPR051686">
    <property type="entry name" value="Lipoprotein_DolP"/>
</dbReference>
<dbReference type="EMBL" id="JBHUIP010000003">
    <property type="protein sequence ID" value="MFD2262183.1"/>
    <property type="molecule type" value="Genomic_DNA"/>
</dbReference>
<evidence type="ECO:0000313" key="4">
    <source>
        <dbReference type="Proteomes" id="UP001597295"/>
    </source>
</evidence>
<dbReference type="PANTHER" id="PTHR34606:SF16">
    <property type="entry name" value="BON DOMAIN-CONTAINING PROTEIN"/>
    <property type="match status" value="1"/>
</dbReference>
<dbReference type="PROSITE" id="PS50914">
    <property type="entry name" value="BON"/>
    <property type="match status" value="1"/>
</dbReference>
<comment type="caution">
    <text evidence="3">The sequence shown here is derived from an EMBL/GenBank/DDBJ whole genome shotgun (WGS) entry which is preliminary data.</text>
</comment>
<feature type="domain" description="BON" evidence="2">
    <location>
        <begin position="36"/>
        <end position="103"/>
    </location>
</feature>
<dbReference type="Gene3D" id="3.30.1340.30">
    <property type="match status" value="1"/>
</dbReference>
<evidence type="ECO:0000313" key="3">
    <source>
        <dbReference type="EMBL" id="MFD2262183.1"/>
    </source>
</evidence>
<reference evidence="4" key="1">
    <citation type="journal article" date="2019" name="Int. J. Syst. Evol. Microbiol.">
        <title>The Global Catalogue of Microorganisms (GCM) 10K type strain sequencing project: providing services to taxonomists for standard genome sequencing and annotation.</title>
        <authorList>
            <consortium name="The Broad Institute Genomics Platform"/>
            <consortium name="The Broad Institute Genome Sequencing Center for Infectious Disease"/>
            <person name="Wu L."/>
            <person name="Ma J."/>
        </authorList>
    </citation>
    <scope>NUCLEOTIDE SEQUENCE [LARGE SCALE GENOMIC DNA]</scope>
    <source>
        <strain evidence="4">CGMCC 1.19062</strain>
    </source>
</reference>
<evidence type="ECO:0000259" key="2">
    <source>
        <dbReference type="PROSITE" id="PS50914"/>
    </source>
</evidence>
<dbReference type="InterPro" id="IPR007055">
    <property type="entry name" value="BON_dom"/>
</dbReference>
<dbReference type="Pfam" id="PF04972">
    <property type="entry name" value="BON"/>
    <property type="match status" value="1"/>
</dbReference>
<dbReference type="Proteomes" id="UP001597295">
    <property type="component" value="Unassembled WGS sequence"/>
</dbReference>
<keyword evidence="4" id="KW-1185">Reference proteome</keyword>
<gene>
    <name evidence="3" type="ORF">ACFSM5_04735</name>
</gene>